<proteinExistence type="predicted"/>
<organism evidence="1 2">
    <name type="scientific">Aldrovandia affinis</name>
    <dbReference type="NCBI Taxonomy" id="143900"/>
    <lineage>
        <taxon>Eukaryota</taxon>
        <taxon>Metazoa</taxon>
        <taxon>Chordata</taxon>
        <taxon>Craniata</taxon>
        <taxon>Vertebrata</taxon>
        <taxon>Euteleostomi</taxon>
        <taxon>Actinopterygii</taxon>
        <taxon>Neopterygii</taxon>
        <taxon>Teleostei</taxon>
        <taxon>Notacanthiformes</taxon>
        <taxon>Halosauridae</taxon>
        <taxon>Aldrovandia</taxon>
    </lineage>
</organism>
<sequence length="90" mass="10048">MPVLRLYLDDDADLKPDYRLSRASLQHLIGMLCTHQDHGWGITLRLSHCSSLGISPPGGGNKDRRLNRWPPPKCLIHKGVPLPRPCSGFP</sequence>
<reference evidence="1" key="1">
    <citation type="journal article" date="2023" name="Science">
        <title>Genome structures resolve the early diversification of teleost fishes.</title>
        <authorList>
            <person name="Parey E."/>
            <person name="Louis A."/>
            <person name="Montfort J."/>
            <person name="Bouchez O."/>
            <person name="Roques C."/>
            <person name="Iampietro C."/>
            <person name="Lluch J."/>
            <person name="Castinel A."/>
            <person name="Donnadieu C."/>
            <person name="Desvignes T."/>
            <person name="Floi Bucao C."/>
            <person name="Jouanno E."/>
            <person name="Wen M."/>
            <person name="Mejri S."/>
            <person name="Dirks R."/>
            <person name="Jansen H."/>
            <person name="Henkel C."/>
            <person name="Chen W.J."/>
            <person name="Zahm M."/>
            <person name="Cabau C."/>
            <person name="Klopp C."/>
            <person name="Thompson A.W."/>
            <person name="Robinson-Rechavi M."/>
            <person name="Braasch I."/>
            <person name="Lecointre G."/>
            <person name="Bobe J."/>
            <person name="Postlethwait J.H."/>
            <person name="Berthelot C."/>
            <person name="Roest Crollius H."/>
            <person name="Guiguen Y."/>
        </authorList>
    </citation>
    <scope>NUCLEOTIDE SEQUENCE</scope>
    <source>
        <strain evidence="1">NC1722</strain>
    </source>
</reference>
<gene>
    <name evidence="1" type="ORF">AAFF_G00173280</name>
</gene>
<protein>
    <submittedName>
        <fullName evidence="1">Uncharacterized protein</fullName>
    </submittedName>
</protein>
<name>A0AAD7T047_9TELE</name>
<evidence type="ECO:0000313" key="1">
    <source>
        <dbReference type="EMBL" id="KAJ8411322.1"/>
    </source>
</evidence>
<comment type="caution">
    <text evidence="1">The sequence shown here is derived from an EMBL/GenBank/DDBJ whole genome shotgun (WGS) entry which is preliminary data.</text>
</comment>
<dbReference type="AlphaFoldDB" id="A0AAD7T047"/>
<accession>A0AAD7T047</accession>
<keyword evidence="2" id="KW-1185">Reference proteome</keyword>
<dbReference type="Proteomes" id="UP001221898">
    <property type="component" value="Unassembled WGS sequence"/>
</dbReference>
<evidence type="ECO:0000313" key="2">
    <source>
        <dbReference type="Proteomes" id="UP001221898"/>
    </source>
</evidence>
<dbReference type="EMBL" id="JAINUG010000023">
    <property type="protein sequence ID" value="KAJ8411322.1"/>
    <property type="molecule type" value="Genomic_DNA"/>
</dbReference>